<keyword evidence="3" id="KW-0132">Cell division</keyword>
<comment type="similarity">
    <text evidence="2">Belongs to the cyclin family. Cyclin AB subfamily.</text>
</comment>
<evidence type="ECO:0000256" key="7">
    <source>
        <dbReference type="RuleBase" id="RU000383"/>
    </source>
</evidence>
<feature type="compositionally biased region" description="Pro residues" evidence="8">
    <location>
        <begin position="284"/>
        <end position="294"/>
    </location>
</feature>
<evidence type="ECO:0000313" key="11">
    <source>
        <dbReference type="EMBL" id="KAG9352183.1"/>
    </source>
</evidence>
<feature type="domain" description="Cyclin C-terminal" evidence="10">
    <location>
        <begin position="813"/>
        <end position="931"/>
    </location>
</feature>
<dbReference type="CDD" id="cd20566">
    <property type="entry name" value="CYCLIN_CCNB2_rpt1"/>
    <property type="match status" value="1"/>
</dbReference>
<dbReference type="CDD" id="cd20570">
    <property type="entry name" value="CYCLIN_CCNB2_rpt2"/>
    <property type="match status" value="1"/>
</dbReference>
<feature type="compositionally biased region" description="Pro residues" evidence="8">
    <location>
        <begin position="356"/>
        <end position="365"/>
    </location>
</feature>
<proteinExistence type="inferred from homology"/>
<feature type="compositionally biased region" description="Polar residues" evidence="8">
    <location>
        <begin position="157"/>
        <end position="171"/>
    </location>
</feature>
<dbReference type="FunFam" id="1.10.472.10:FF:000198">
    <property type="entry name" value="G2/mitotic-specific cyclin-B1"/>
    <property type="match status" value="1"/>
</dbReference>
<name>A0A8T2PFT1_9TELE</name>
<dbReference type="Pfam" id="PF00134">
    <property type="entry name" value="Cyclin_N"/>
    <property type="match status" value="1"/>
</dbReference>
<gene>
    <name evidence="11" type="ORF">JZ751_020596</name>
</gene>
<feature type="region of interest" description="Disordered" evidence="8">
    <location>
        <begin position="49"/>
        <end position="128"/>
    </location>
</feature>
<keyword evidence="4" id="KW-0498">Mitosis</keyword>
<dbReference type="PANTHER" id="PTHR10177">
    <property type="entry name" value="CYCLINS"/>
    <property type="match status" value="1"/>
</dbReference>
<feature type="compositionally biased region" description="Pro residues" evidence="8">
    <location>
        <begin position="190"/>
        <end position="200"/>
    </location>
</feature>
<dbReference type="SMART" id="SM00385">
    <property type="entry name" value="CYCLIN"/>
    <property type="match status" value="2"/>
</dbReference>
<comment type="caution">
    <text evidence="11">The sequence shown here is derived from an EMBL/GenBank/DDBJ whole genome shotgun (WGS) entry which is preliminary data.</text>
</comment>
<dbReference type="SMART" id="SM01332">
    <property type="entry name" value="Cyclin_C"/>
    <property type="match status" value="1"/>
</dbReference>
<keyword evidence="12" id="KW-1185">Reference proteome</keyword>
<feature type="compositionally biased region" description="Basic residues" evidence="8">
    <location>
        <begin position="175"/>
        <end position="187"/>
    </location>
</feature>
<dbReference type="PROSITE" id="PS00292">
    <property type="entry name" value="CYCLINS"/>
    <property type="match status" value="1"/>
</dbReference>
<evidence type="ECO:0008006" key="13">
    <source>
        <dbReference type="Google" id="ProtNLM"/>
    </source>
</evidence>
<feature type="region of interest" description="Disordered" evidence="8">
    <location>
        <begin position="1"/>
        <end position="25"/>
    </location>
</feature>
<feature type="domain" description="Cyclin-like" evidence="9">
    <location>
        <begin position="817"/>
        <end position="898"/>
    </location>
</feature>
<protein>
    <recommendedName>
        <fullName evidence="13">Cyclin B</fullName>
    </recommendedName>
</protein>
<dbReference type="InterPro" id="IPR036915">
    <property type="entry name" value="Cyclin-like_sf"/>
</dbReference>
<dbReference type="GO" id="GO:0051301">
    <property type="term" value="P:cell division"/>
    <property type="evidence" value="ECO:0007669"/>
    <property type="project" value="UniProtKB-KW"/>
</dbReference>
<feature type="region of interest" description="Disordered" evidence="8">
    <location>
        <begin position="147"/>
        <end position="301"/>
    </location>
</feature>
<dbReference type="AlphaFoldDB" id="A0A8T2PFT1"/>
<dbReference type="GO" id="GO:0005829">
    <property type="term" value="C:cytosol"/>
    <property type="evidence" value="ECO:0007669"/>
    <property type="project" value="UniProtKB-ARBA"/>
</dbReference>
<organism evidence="11 12">
    <name type="scientific">Albula glossodonta</name>
    <name type="common">roundjaw bonefish</name>
    <dbReference type="NCBI Taxonomy" id="121402"/>
    <lineage>
        <taxon>Eukaryota</taxon>
        <taxon>Metazoa</taxon>
        <taxon>Chordata</taxon>
        <taxon>Craniata</taxon>
        <taxon>Vertebrata</taxon>
        <taxon>Euteleostomi</taxon>
        <taxon>Actinopterygii</taxon>
        <taxon>Neopterygii</taxon>
        <taxon>Teleostei</taxon>
        <taxon>Albuliformes</taxon>
        <taxon>Albulidae</taxon>
        <taxon>Albula</taxon>
    </lineage>
</organism>
<evidence type="ECO:0000256" key="5">
    <source>
        <dbReference type="ARBA" id="ARBA00023127"/>
    </source>
</evidence>
<feature type="compositionally biased region" description="Low complexity" evidence="8">
    <location>
        <begin position="61"/>
        <end position="77"/>
    </location>
</feature>
<dbReference type="Gene3D" id="1.10.472.10">
    <property type="entry name" value="Cyclin-like"/>
    <property type="match status" value="2"/>
</dbReference>
<evidence type="ECO:0000259" key="9">
    <source>
        <dbReference type="SMART" id="SM00385"/>
    </source>
</evidence>
<evidence type="ECO:0000256" key="6">
    <source>
        <dbReference type="ARBA" id="ARBA00023306"/>
    </source>
</evidence>
<evidence type="ECO:0000256" key="8">
    <source>
        <dbReference type="SAM" id="MobiDB-lite"/>
    </source>
</evidence>
<evidence type="ECO:0000256" key="2">
    <source>
        <dbReference type="ARBA" id="ARBA00006955"/>
    </source>
</evidence>
<evidence type="ECO:0000313" key="12">
    <source>
        <dbReference type="Proteomes" id="UP000824540"/>
    </source>
</evidence>
<evidence type="ECO:0000256" key="1">
    <source>
        <dbReference type="ARBA" id="ARBA00003222"/>
    </source>
</evidence>
<feature type="domain" description="Cyclin-like" evidence="9">
    <location>
        <begin position="720"/>
        <end position="804"/>
    </location>
</feature>
<sequence>MHWGPSCSQNRAQEPRGRHRLSTVIQPLRQSAGEVVDLTVDEEDLSVVATTSDSTRLQPVSSSSSSSFSSSHNASTSEHPRDCAGPSGSSGMPDSTLAVQAHSGTASIAAGDDLRRGSSGLSGESGGTAMPRLPTCCPQHSPCGGGPSPGHLPLSHAHSSCMQGQPSQQAPPQHGHTHHFHHHHHHVPSGPMPLSFPEPSCPLERPTAVPAPCGGTLPVDLSNSSIRGSGSSNGSGGFHGTSAFDPCCPGSSSRPPAYGSQVAPGPSQSSGVDTYGSAMVAQPPAQPQPQPQPQPQLSSCRHYMHPTYPLARSLHHQTPSSCPHSHGNPPPPPQPPPQPDYIIPHPVHPFHGPGHTVPPAPPPSLPAHHLSGQAAPMPQHQHLPPEHQALPHHMPPLAPAVQRLHHHEVLQRMEQQRRRMMQHPTMHPNYGHGHHIHVPQTMSSHPRQPDQRTTWELGIEAGVTVAPYPSGHLHPHLPHYHPPPRLHHFPIPFMHTGVSEVTYPHIRYISSRMTGFGRTYERKLHGKQDEDEGAEEDTEEKCTICLSILEEGEDVRMSLAVRGIERNAENAGPMGKASTVGTRRPVLGEISNLHNKAGQKNTTLKAHAVKTSKPASQRTLSAAAQPKRAPVVPELAVPKQEIPACTDVAIKEEELCQAFSDALLDVEDIDEGDTDMPQLCSEYVKDIYVYLRELELQQSVRPKYMQGYEINERMRALLVDWLIQVHSRFQLLQETLYMTVAILDRFLQVQPVSRRKLQLVGVTAMLIASKYEEMYAPEVGDFVYITDNAFTKAQIREMEMLILKHLNFQLGRPLPLHFLRRASKAGNADAEKHTLAKYLMELTLMDYDMLHYHPSEIAAAALCLSQLVLDGKKWSVTLQHYSSYNEDHLKPIMQHMAKNVVRVNEGFTKHVAVKNKYASSRLMRISLLPQLKAALIKDMAAPLLPQS</sequence>
<reference evidence="11" key="1">
    <citation type="thesis" date="2021" institute="BYU ScholarsArchive" country="Provo, UT, USA">
        <title>Applications of and Algorithms for Genome Assembly and Genomic Analyses with an Emphasis on Marine Teleosts.</title>
        <authorList>
            <person name="Pickett B.D."/>
        </authorList>
    </citation>
    <scope>NUCLEOTIDE SEQUENCE</scope>
    <source>
        <strain evidence="11">HI-2016</strain>
    </source>
</reference>
<feature type="compositionally biased region" description="Polar residues" evidence="8">
    <location>
        <begin position="1"/>
        <end position="12"/>
    </location>
</feature>
<feature type="region of interest" description="Disordered" evidence="8">
    <location>
        <begin position="313"/>
        <end position="394"/>
    </location>
</feature>
<accession>A0A8T2PFT1</accession>
<feature type="compositionally biased region" description="Pro residues" evidence="8">
    <location>
        <begin position="328"/>
        <end position="339"/>
    </location>
</feature>
<dbReference type="InterPro" id="IPR048258">
    <property type="entry name" value="Cyclins_cyclin-box"/>
</dbReference>
<comment type="function">
    <text evidence="1">Essential for the control of the cell cycle at the G2/M (mitosis) transition.</text>
</comment>
<dbReference type="OrthoDB" id="5590282at2759"/>
<dbReference type="Proteomes" id="UP000824540">
    <property type="component" value="Unassembled WGS sequence"/>
</dbReference>
<evidence type="ECO:0000256" key="4">
    <source>
        <dbReference type="ARBA" id="ARBA00022776"/>
    </source>
</evidence>
<keyword evidence="5 7" id="KW-0195">Cyclin</keyword>
<dbReference type="InterPro" id="IPR006671">
    <property type="entry name" value="Cyclin_N"/>
</dbReference>
<evidence type="ECO:0000256" key="3">
    <source>
        <dbReference type="ARBA" id="ARBA00022618"/>
    </source>
</evidence>
<evidence type="ECO:0000259" key="10">
    <source>
        <dbReference type="SMART" id="SM01332"/>
    </source>
</evidence>
<dbReference type="EMBL" id="JAFBMS010000005">
    <property type="protein sequence ID" value="KAG9352183.1"/>
    <property type="molecule type" value="Genomic_DNA"/>
</dbReference>
<dbReference type="SUPFAM" id="SSF47954">
    <property type="entry name" value="Cyclin-like"/>
    <property type="match status" value="2"/>
</dbReference>
<dbReference type="InterPro" id="IPR004367">
    <property type="entry name" value="Cyclin_C-dom"/>
</dbReference>
<dbReference type="InterPro" id="IPR039361">
    <property type="entry name" value="Cyclin"/>
</dbReference>
<keyword evidence="6" id="KW-0131">Cell cycle</keyword>
<dbReference type="Pfam" id="PF02984">
    <property type="entry name" value="Cyclin_C"/>
    <property type="match status" value="1"/>
</dbReference>
<dbReference type="InterPro" id="IPR013763">
    <property type="entry name" value="Cyclin-like_dom"/>
</dbReference>
<feature type="compositionally biased region" description="Polar residues" evidence="8">
    <location>
        <begin position="49"/>
        <end position="60"/>
    </location>
</feature>